<dbReference type="InterPro" id="IPR012337">
    <property type="entry name" value="RNaseH-like_sf"/>
</dbReference>
<organism evidence="1 2">
    <name type="scientific">Rickenella mellea</name>
    <dbReference type="NCBI Taxonomy" id="50990"/>
    <lineage>
        <taxon>Eukaryota</taxon>
        <taxon>Fungi</taxon>
        <taxon>Dikarya</taxon>
        <taxon>Basidiomycota</taxon>
        <taxon>Agaricomycotina</taxon>
        <taxon>Agaricomycetes</taxon>
        <taxon>Hymenochaetales</taxon>
        <taxon>Rickenellaceae</taxon>
        <taxon>Rickenella</taxon>
    </lineage>
</organism>
<dbReference type="STRING" id="50990.A0A4Y7PHB7"/>
<dbReference type="VEuPathDB" id="FungiDB:BD410DRAFT_699373"/>
<dbReference type="SUPFAM" id="SSF53098">
    <property type="entry name" value="Ribonuclease H-like"/>
    <property type="match status" value="1"/>
</dbReference>
<feature type="non-terminal residue" evidence="1">
    <location>
        <position position="104"/>
    </location>
</feature>
<reference evidence="1 2" key="1">
    <citation type="submission" date="2018-06" db="EMBL/GenBank/DDBJ databases">
        <title>A transcriptomic atlas of mushroom development highlights an independent origin of complex multicellularity.</title>
        <authorList>
            <consortium name="DOE Joint Genome Institute"/>
            <person name="Krizsan K."/>
            <person name="Almasi E."/>
            <person name="Merenyi Z."/>
            <person name="Sahu N."/>
            <person name="Viragh M."/>
            <person name="Koszo T."/>
            <person name="Mondo S."/>
            <person name="Kiss B."/>
            <person name="Balint B."/>
            <person name="Kues U."/>
            <person name="Barry K."/>
            <person name="Hegedus J.C."/>
            <person name="Henrissat B."/>
            <person name="Johnson J."/>
            <person name="Lipzen A."/>
            <person name="Ohm R."/>
            <person name="Nagy I."/>
            <person name="Pangilinan J."/>
            <person name="Yan J."/>
            <person name="Xiong Y."/>
            <person name="Grigoriev I.V."/>
            <person name="Hibbett D.S."/>
            <person name="Nagy L.G."/>
        </authorList>
    </citation>
    <scope>NUCLEOTIDE SEQUENCE [LARGE SCALE GENOMIC DNA]</scope>
    <source>
        <strain evidence="1 2">SZMC22713</strain>
    </source>
</reference>
<proteinExistence type="predicted"/>
<keyword evidence="2" id="KW-1185">Reference proteome</keyword>
<sequence>TDRISKMGVPLLYQVIPIMDKLTELLDATAANQNLHPVVRAAMASGCKVLDKYYAKTDESVLYRCAMLLHPRYKTAYFAKQNWPSEWVDTAIQILRAEWQKNYK</sequence>
<evidence type="ECO:0000313" key="2">
    <source>
        <dbReference type="Proteomes" id="UP000294933"/>
    </source>
</evidence>
<evidence type="ECO:0008006" key="3">
    <source>
        <dbReference type="Google" id="ProtNLM"/>
    </source>
</evidence>
<gene>
    <name evidence="1" type="ORF">BD410DRAFT_699373</name>
</gene>
<dbReference type="Proteomes" id="UP000294933">
    <property type="component" value="Unassembled WGS sequence"/>
</dbReference>
<name>A0A4Y7PHB7_9AGAM</name>
<accession>A0A4Y7PHB7</accession>
<dbReference type="AlphaFoldDB" id="A0A4Y7PHB7"/>
<dbReference type="EMBL" id="ML170303">
    <property type="protein sequence ID" value="TDL14853.1"/>
    <property type="molecule type" value="Genomic_DNA"/>
</dbReference>
<feature type="non-terminal residue" evidence="1">
    <location>
        <position position="1"/>
    </location>
</feature>
<evidence type="ECO:0000313" key="1">
    <source>
        <dbReference type="EMBL" id="TDL14853.1"/>
    </source>
</evidence>
<dbReference type="OrthoDB" id="3359487at2759"/>
<protein>
    <recommendedName>
        <fullName evidence="3">hAT-like transposase RNase-H fold domain-containing protein</fullName>
    </recommendedName>
</protein>